<dbReference type="EMBL" id="JAZGQO010000007">
    <property type="protein sequence ID" value="KAK6181253.1"/>
    <property type="molecule type" value="Genomic_DNA"/>
</dbReference>
<dbReference type="CDD" id="cd01671">
    <property type="entry name" value="CARD"/>
    <property type="match status" value="3"/>
</dbReference>
<feature type="region of interest" description="Disordered" evidence="4">
    <location>
        <begin position="479"/>
        <end position="505"/>
    </location>
</feature>
<evidence type="ECO:0000313" key="7">
    <source>
        <dbReference type="EMBL" id="KAK6181253.1"/>
    </source>
</evidence>
<evidence type="ECO:0000256" key="2">
    <source>
        <dbReference type="ARBA" id="ARBA00023043"/>
    </source>
</evidence>
<dbReference type="InterPro" id="IPR001315">
    <property type="entry name" value="CARD"/>
</dbReference>
<feature type="coiled-coil region" evidence="3">
    <location>
        <begin position="264"/>
        <end position="383"/>
    </location>
</feature>
<dbReference type="Pfam" id="PF12796">
    <property type="entry name" value="Ank_2"/>
    <property type="match status" value="1"/>
</dbReference>
<keyword evidence="5" id="KW-1133">Transmembrane helix</keyword>
<comment type="caution">
    <text evidence="7">The sequence shown here is derived from an EMBL/GenBank/DDBJ whole genome shotgun (WGS) entry which is preliminary data.</text>
</comment>
<dbReference type="InterPro" id="IPR002110">
    <property type="entry name" value="Ankyrin_rpt"/>
</dbReference>
<dbReference type="Pfam" id="PF00619">
    <property type="entry name" value="CARD"/>
    <property type="match status" value="2"/>
</dbReference>
<feature type="compositionally biased region" description="Polar residues" evidence="4">
    <location>
        <begin position="50"/>
        <end position="59"/>
    </location>
</feature>
<dbReference type="Gene3D" id="1.10.533.10">
    <property type="entry name" value="Death Domain, Fas"/>
    <property type="match status" value="3"/>
</dbReference>
<feature type="coiled-coil region" evidence="3">
    <location>
        <begin position="978"/>
        <end position="1106"/>
    </location>
</feature>
<reference evidence="7 8" key="1">
    <citation type="submission" date="2024-01" db="EMBL/GenBank/DDBJ databases">
        <title>The genome of the rayed Mediterranean limpet Patella caerulea (Linnaeus, 1758).</title>
        <authorList>
            <person name="Anh-Thu Weber A."/>
            <person name="Halstead-Nussloch G."/>
        </authorList>
    </citation>
    <scope>NUCLEOTIDE SEQUENCE [LARGE SCALE GENOMIC DNA]</scope>
    <source>
        <strain evidence="7">AATW-2023a</strain>
        <tissue evidence="7">Whole specimen</tissue>
    </source>
</reference>
<feature type="domain" description="CARD" evidence="6">
    <location>
        <begin position="503"/>
        <end position="595"/>
    </location>
</feature>
<evidence type="ECO:0000256" key="4">
    <source>
        <dbReference type="SAM" id="MobiDB-lite"/>
    </source>
</evidence>
<evidence type="ECO:0000256" key="1">
    <source>
        <dbReference type="ARBA" id="ARBA00022737"/>
    </source>
</evidence>
<dbReference type="SMART" id="SM00248">
    <property type="entry name" value="ANK"/>
    <property type="match status" value="5"/>
</dbReference>
<feature type="compositionally biased region" description="Polar residues" evidence="4">
    <location>
        <begin position="489"/>
        <end position="499"/>
    </location>
</feature>
<feature type="transmembrane region" description="Helical" evidence="5">
    <location>
        <begin position="12"/>
        <end position="31"/>
    </location>
</feature>
<dbReference type="Pfam" id="PF13857">
    <property type="entry name" value="Ank_5"/>
    <property type="match status" value="1"/>
</dbReference>
<dbReference type="PROSITE" id="PS50209">
    <property type="entry name" value="CARD"/>
    <property type="match status" value="2"/>
</dbReference>
<feature type="region of interest" description="Disordered" evidence="4">
    <location>
        <begin position="746"/>
        <end position="773"/>
    </location>
</feature>
<dbReference type="Proteomes" id="UP001347796">
    <property type="component" value="Unassembled WGS sequence"/>
</dbReference>
<keyword evidence="5" id="KW-0812">Transmembrane</keyword>
<evidence type="ECO:0000313" key="8">
    <source>
        <dbReference type="Proteomes" id="UP001347796"/>
    </source>
</evidence>
<dbReference type="InterPro" id="IPR011029">
    <property type="entry name" value="DEATH-like_dom_sf"/>
</dbReference>
<accession>A0AAN8JXP2</accession>
<keyword evidence="8" id="KW-1185">Reference proteome</keyword>
<keyword evidence="1" id="KW-0677">Repeat</keyword>
<keyword evidence="3" id="KW-0175">Coiled coil</keyword>
<protein>
    <recommendedName>
        <fullName evidence="6">CARD domain-containing protein</fullName>
    </recommendedName>
</protein>
<dbReference type="PANTHER" id="PTHR24198">
    <property type="entry name" value="ANKYRIN REPEAT AND PROTEIN KINASE DOMAIN-CONTAINING PROTEIN"/>
    <property type="match status" value="1"/>
</dbReference>
<feature type="region of interest" description="Disordered" evidence="4">
    <location>
        <begin position="50"/>
        <end position="77"/>
    </location>
</feature>
<dbReference type="InterPro" id="IPR036770">
    <property type="entry name" value="Ankyrin_rpt-contain_sf"/>
</dbReference>
<keyword evidence="5" id="KW-0472">Membrane</keyword>
<keyword evidence="2" id="KW-0040">ANK repeat</keyword>
<dbReference type="PANTHER" id="PTHR24198:SF165">
    <property type="entry name" value="ANKYRIN REPEAT-CONTAINING PROTEIN-RELATED"/>
    <property type="match status" value="1"/>
</dbReference>
<feature type="compositionally biased region" description="Basic and acidic residues" evidence="4">
    <location>
        <begin position="139"/>
        <end position="160"/>
    </location>
</feature>
<dbReference type="SUPFAM" id="SSF47986">
    <property type="entry name" value="DEATH domain"/>
    <property type="match status" value="3"/>
</dbReference>
<proteinExistence type="predicted"/>
<name>A0AAN8JXP2_PATCE</name>
<organism evidence="7 8">
    <name type="scientific">Patella caerulea</name>
    <name type="common">Rayed Mediterranean limpet</name>
    <dbReference type="NCBI Taxonomy" id="87958"/>
    <lineage>
        <taxon>Eukaryota</taxon>
        <taxon>Metazoa</taxon>
        <taxon>Spiralia</taxon>
        <taxon>Lophotrochozoa</taxon>
        <taxon>Mollusca</taxon>
        <taxon>Gastropoda</taxon>
        <taxon>Patellogastropoda</taxon>
        <taxon>Patelloidea</taxon>
        <taxon>Patellidae</taxon>
        <taxon>Patella</taxon>
    </lineage>
</organism>
<dbReference type="Gene3D" id="1.25.40.20">
    <property type="entry name" value="Ankyrin repeat-containing domain"/>
    <property type="match status" value="2"/>
</dbReference>
<feature type="domain" description="CARD" evidence="6">
    <location>
        <begin position="896"/>
        <end position="988"/>
    </location>
</feature>
<evidence type="ECO:0000256" key="3">
    <source>
        <dbReference type="SAM" id="Coils"/>
    </source>
</evidence>
<dbReference type="SUPFAM" id="SSF48403">
    <property type="entry name" value="Ankyrin repeat"/>
    <property type="match status" value="1"/>
</dbReference>
<evidence type="ECO:0000256" key="5">
    <source>
        <dbReference type="SAM" id="Phobius"/>
    </source>
</evidence>
<evidence type="ECO:0000259" key="6">
    <source>
        <dbReference type="PROSITE" id="PS50209"/>
    </source>
</evidence>
<sequence>MYSCIMYCMVEAVDPIFLMYLVFVLIVWNLYLCTRIKNCLRGESESENQTVDGEINVNSSRDEISDPTNDKDISSKQDERWHLERQLTILQSKMQKLLEIERGPYRGRQCESTGTIKKIEDNIEVINDRIKTLEAACQPEKHKDSSAASDKVQEKESGKMREPDYLNIQTHMVYLLNNIQDPIYLCLSLFAHKVFDLDDVEKIKRCHVTGTREATEQLLFILIYCGENAYGRFLECLREVGLDQVINELELSRHEESSNQQSEEQRLLAERRGLLERVREKEEKLREAVTEKEHNFQKLQEDNQRINIELVELRNEMTKMETEKQGDKDERVQEIDLPREKEDKLLNMQEEISEKQQRIQNEIQNLESHVEELKAATISEEEELPKVESDITNLCALLENSLTAADDKDISSEQEERWQRVGQLMTQQFKDQRDIEISNLKKLIESEKGSNKERESEFTDTINELKDDIADISEQIKTLRTPGEHKDPSSAQRKQQGKQSGKMRDPDYEIIQTHMVYLLNNIRDPKRLSVALFSRGVFDWNDVEIIYKCYGDGTREATRQLLLILLYCGEDAYQRFLECLRDVGLKQVINELEQSRCGEPSNQQTEEQRLIAERRGLLEWVQEKEEKLQETVKEKKHDIEELQIENKRINMELAELRNAIKKMETGQQGDEDEWEQEIGLLREKEYELLNVQKEVNEKQLRIPIEIQNLESHLEGLKSAKISGDNELTQLKSDITNLCMVLQNSATAADDDSSRPQSENQITDKTTSTTMTDDDLSYDILEEQGSIIKPMDETTSQDFPAAEKGVKDVWSKADKRWHDEQQLMIQHFKDKRDREISKLESEKERGLDSTGTIKILEDHIDSISARIKTLEAHGSPGEHKESSAAPRRCQDKQVGMMRKSDYQNIQENMMYLIENIQDPIRLTCSLFSCGVFDQNDVEKIKKCYNNSTREATEKLLFVVLYCGENAYQRFVECLREVGLDQVVNELEQSRHRKSDEQQREDLCLKVERVQEKGESLREVVKERESDVRNLKGENERINMKLVKLRDKMAKLENDKQGDKEERAKEISLLKEKEEALLKHHKEIDDKHNKIQNDLNKLESLIEHLNTATIHGKSEDGAGEEQLTRSKQRTHFSNLDNACLKGDLYNIRRLLDSGHDIYKRFSGGMTPLLFCCQSEIEPVPKIKMILDKGGNIADRDADNNNALHLACGDSHLATVEYLLNLRLSVNSGGFNDKTPILCCSESQIEPVSKIKMIKSRGGNINDRDTENNNILHLACKYGSLETVDYLLQVEGLDVMSRNISGLTPLDCCRCSSIQSDEKVQLLQDKMRL</sequence>
<feature type="compositionally biased region" description="Basic and acidic residues" evidence="4">
    <location>
        <begin position="60"/>
        <end position="77"/>
    </location>
</feature>
<feature type="coiled-coil region" evidence="3">
    <location>
        <begin position="618"/>
        <end position="701"/>
    </location>
</feature>
<dbReference type="GO" id="GO:0042981">
    <property type="term" value="P:regulation of apoptotic process"/>
    <property type="evidence" value="ECO:0007669"/>
    <property type="project" value="InterPro"/>
</dbReference>
<gene>
    <name evidence="7" type="ORF">SNE40_009146</name>
</gene>
<feature type="region of interest" description="Disordered" evidence="4">
    <location>
        <begin position="137"/>
        <end position="160"/>
    </location>
</feature>